<gene>
    <name evidence="2" type="ORF">GCM10010862_44520</name>
</gene>
<evidence type="ECO:0000313" key="2">
    <source>
        <dbReference type="EMBL" id="GLQ57193.1"/>
    </source>
</evidence>
<dbReference type="RefSeq" id="WP_284342590.1">
    <property type="nucleotide sequence ID" value="NZ_BSNS01000023.1"/>
</dbReference>
<evidence type="ECO:0000259" key="1">
    <source>
        <dbReference type="PROSITE" id="PS51186"/>
    </source>
</evidence>
<keyword evidence="3" id="KW-1185">Reference proteome</keyword>
<organism evidence="2 3">
    <name type="scientific">Devosia nitrariae</name>
    <dbReference type="NCBI Taxonomy" id="2071872"/>
    <lineage>
        <taxon>Bacteria</taxon>
        <taxon>Pseudomonadati</taxon>
        <taxon>Pseudomonadota</taxon>
        <taxon>Alphaproteobacteria</taxon>
        <taxon>Hyphomicrobiales</taxon>
        <taxon>Devosiaceae</taxon>
        <taxon>Devosia</taxon>
    </lineage>
</organism>
<dbReference type="EMBL" id="BSNS01000023">
    <property type="protein sequence ID" value="GLQ57193.1"/>
    <property type="molecule type" value="Genomic_DNA"/>
</dbReference>
<accession>A0ABQ5WAT5</accession>
<proteinExistence type="predicted"/>
<dbReference type="PROSITE" id="PS51186">
    <property type="entry name" value="GNAT"/>
    <property type="match status" value="1"/>
</dbReference>
<dbReference type="InterPro" id="IPR016181">
    <property type="entry name" value="Acyl_CoA_acyltransferase"/>
</dbReference>
<feature type="domain" description="N-acetyltransferase" evidence="1">
    <location>
        <begin position="167"/>
        <end position="316"/>
    </location>
</feature>
<dbReference type="SUPFAM" id="SSF55729">
    <property type="entry name" value="Acyl-CoA N-acyltransferases (Nat)"/>
    <property type="match status" value="1"/>
</dbReference>
<dbReference type="Gene3D" id="3.40.630.30">
    <property type="match status" value="1"/>
</dbReference>
<dbReference type="InterPro" id="IPR000182">
    <property type="entry name" value="GNAT_dom"/>
</dbReference>
<protein>
    <submittedName>
        <fullName evidence="2">N-acetyltransferase</fullName>
    </submittedName>
</protein>
<comment type="caution">
    <text evidence="2">The sequence shown here is derived from an EMBL/GenBank/DDBJ whole genome shotgun (WGS) entry which is preliminary data.</text>
</comment>
<dbReference type="Proteomes" id="UP001156691">
    <property type="component" value="Unassembled WGS sequence"/>
</dbReference>
<evidence type="ECO:0000313" key="3">
    <source>
        <dbReference type="Proteomes" id="UP001156691"/>
    </source>
</evidence>
<reference evidence="3" key="1">
    <citation type="journal article" date="2019" name="Int. J. Syst. Evol. Microbiol.">
        <title>The Global Catalogue of Microorganisms (GCM) 10K type strain sequencing project: providing services to taxonomists for standard genome sequencing and annotation.</title>
        <authorList>
            <consortium name="The Broad Institute Genomics Platform"/>
            <consortium name="The Broad Institute Genome Sequencing Center for Infectious Disease"/>
            <person name="Wu L."/>
            <person name="Ma J."/>
        </authorList>
    </citation>
    <scope>NUCLEOTIDE SEQUENCE [LARGE SCALE GENOMIC DNA]</scope>
    <source>
        <strain evidence="3">NBRC 112416</strain>
    </source>
</reference>
<name>A0ABQ5WAT5_9HYPH</name>
<sequence length="316" mass="35706">MTELVIRPLRPGETELFLSYPFPRQRELWETGRDHAALLASGEYRPEHTWVAIRDGIVVARACWWTGQGDERPASLDWIEAEPGPQQVELATRLLLAAHETMRNDEGKRPDCHLFLPPGWRDNEALRVAGEARLQAAQNAGLTLFVERFSYRWSAERDGLPARSDRLEFRPAEDSQMLAALRQVLIGTLDAHDRRNVAAHGIDRAAELQLQGLNWFPSPRDWWQLAYTGSGELVGVIVPARNYTMPTIGYLGVVPRERGRGYVNDLLAEMAWRLSELAPGEEVGADTDFDNVPMARAFTRAGFRTTEEHLVLTDTQ</sequence>